<evidence type="ECO:0000313" key="1">
    <source>
        <dbReference type="EMBL" id="CAA0816409.1"/>
    </source>
</evidence>
<protein>
    <submittedName>
        <fullName evidence="1">Uncharacterized protein</fullName>
    </submittedName>
</protein>
<reference evidence="1" key="1">
    <citation type="submission" date="2019-12" db="EMBL/GenBank/DDBJ databases">
        <authorList>
            <person name="Scholes J."/>
        </authorList>
    </citation>
    <scope>NUCLEOTIDE SEQUENCE</scope>
</reference>
<dbReference type="OrthoDB" id="908640at2759"/>
<name>A0A9N7R706_STRHE</name>
<gene>
    <name evidence="1" type="ORF">SHERM_16275</name>
</gene>
<accession>A0A9N7R706</accession>
<keyword evidence="2" id="KW-1185">Reference proteome</keyword>
<organism evidence="1 2">
    <name type="scientific">Striga hermonthica</name>
    <name type="common">Purple witchweed</name>
    <name type="synonym">Buchnera hermonthica</name>
    <dbReference type="NCBI Taxonomy" id="68872"/>
    <lineage>
        <taxon>Eukaryota</taxon>
        <taxon>Viridiplantae</taxon>
        <taxon>Streptophyta</taxon>
        <taxon>Embryophyta</taxon>
        <taxon>Tracheophyta</taxon>
        <taxon>Spermatophyta</taxon>
        <taxon>Magnoliopsida</taxon>
        <taxon>eudicotyledons</taxon>
        <taxon>Gunneridae</taxon>
        <taxon>Pentapetalae</taxon>
        <taxon>asterids</taxon>
        <taxon>lamiids</taxon>
        <taxon>Lamiales</taxon>
        <taxon>Orobanchaceae</taxon>
        <taxon>Buchnereae</taxon>
        <taxon>Striga</taxon>
    </lineage>
</organism>
<proteinExistence type="predicted"/>
<comment type="caution">
    <text evidence="1">The sequence shown here is derived from an EMBL/GenBank/DDBJ whole genome shotgun (WGS) entry which is preliminary data.</text>
</comment>
<dbReference type="AlphaFoldDB" id="A0A9N7R706"/>
<dbReference type="Proteomes" id="UP001153555">
    <property type="component" value="Unassembled WGS sequence"/>
</dbReference>
<evidence type="ECO:0000313" key="2">
    <source>
        <dbReference type="Proteomes" id="UP001153555"/>
    </source>
</evidence>
<dbReference type="EMBL" id="CACSLK010014277">
    <property type="protein sequence ID" value="CAA0816409.1"/>
    <property type="molecule type" value="Genomic_DNA"/>
</dbReference>
<sequence>MWNPPALTATGEGQDLDSVTTMIGGADDHGHIKFSQFDSAGFTDVHQHDVQGDCFSYLSEFKTENKRLCLDLNRLTDPKADANLIDIKFLDDKADFNEVSQTPYPEVMMSELNNLTDESNTILADCSVNYKKLEADINFMPQSCELVSGYPIKAHGTEDRNSRICRLPMSSSPSPSPSFDCGTSSVLPYPSCSQQIVNGNFLSLGIGGGMETKTNSKFSTREIASKLADPLSSQYMGPIVGQTPTNPSSLTPLVGWQSNVGGLSSSSLADTRVEGVHYGDTRSKINPIQFRGFQAPQANPFSNFPATYDNFGFNLNSPLSPSVIPIVPQCGFVNQNLLGTQMPKPTSFSRQGIRLQQHYSSRSSINAPSDSAWYKGSPVGHEQLGRLVPLAEAKRPRNIGSVCFPGSVQPVPVGNRSLQAKGTTSTGVANTSPSPSNIQPVGQAPYSHNISSIAGTSLISERFTYPISRVSPIQSAAAGTFPRRLGVQTAEPTPRTIGAIPENRLPVQAYPVRPIVPSGTPVQAYPVRPIVPSEVSVSAVPVAEAEGKTSVIEAGTVTSRRTEVGAETSLTDGSEGWNRTCSRRAEAGLKRQRWRLKIQGGRKQGLDLRGRLKFCSRCAEAGLERRSGDWNFTADRSVGVCNFTTDGNFSHSAQRWRLSGK</sequence>